<dbReference type="OrthoDB" id="4333at2"/>
<evidence type="ECO:0000259" key="2">
    <source>
        <dbReference type="Pfam" id="PF09130"/>
    </source>
</evidence>
<dbReference type="GO" id="GO:0050661">
    <property type="term" value="F:NADP binding"/>
    <property type="evidence" value="ECO:0007669"/>
    <property type="project" value="InterPro"/>
</dbReference>
<dbReference type="SUPFAM" id="SSF48179">
    <property type="entry name" value="6-phosphogluconate dehydrogenase C-terminal domain-like"/>
    <property type="match status" value="1"/>
</dbReference>
<dbReference type="EMBL" id="BJYS01000065">
    <property type="protein sequence ID" value="GEO07459.1"/>
    <property type="molecule type" value="Genomic_DNA"/>
</dbReference>
<protein>
    <recommendedName>
        <fullName evidence="5">3-hydroxyisobutyrate dehydrogenase</fullName>
    </recommendedName>
</protein>
<reference evidence="3 4" key="1">
    <citation type="submission" date="2019-07" db="EMBL/GenBank/DDBJ databases">
        <title>Whole genome shotgun sequence of Adhaeribacter aerolatus NBRC 106133.</title>
        <authorList>
            <person name="Hosoyama A."/>
            <person name="Uohara A."/>
            <person name="Ohji S."/>
            <person name="Ichikawa N."/>
        </authorList>
    </citation>
    <scope>NUCLEOTIDE SEQUENCE [LARGE SCALE GENOMIC DNA]</scope>
    <source>
        <strain evidence="3 4">NBRC 106133</strain>
    </source>
</reference>
<dbReference type="InterPro" id="IPR015814">
    <property type="entry name" value="Pgluconate_DH_NAD-bd_C"/>
</dbReference>
<evidence type="ECO:0008006" key="5">
    <source>
        <dbReference type="Google" id="ProtNLM"/>
    </source>
</evidence>
<dbReference type="InterPro" id="IPR036291">
    <property type="entry name" value="NAD(P)-bd_dom_sf"/>
</dbReference>
<gene>
    <name evidence="3" type="ORF">AAE02nite_51230</name>
</gene>
<evidence type="ECO:0000313" key="4">
    <source>
        <dbReference type="Proteomes" id="UP000321532"/>
    </source>
</evidence>
<feature type="domain" description="Phosphogluconate dehydrogenase NAD-binding putative C-terminal" evidence="2">
    <location>
        <begin position="193"/>
        <end position="262"/>
    </location>
</feature>
<evidence type="ECO:0000259" key="1">
    <source>
        <dbReference type="Pfam" id="PF03446"/>
    </source>
</evidence>
<dbReference type="Pfam" id="PF03446">
    <property type="entry name" value="NAD_binding_2"/>
    <property type="match status" value="1"/>
</dbReference>
<dbReference type="Proteomes" id="UP000321532">
    <property type="component" value="Unassembled WGS sequence"/>
</dbReference>
<dbReference type="SUPFAM" id="SSF51735">
    <property type="entry name" value="NAD(P)-binding Rossmann-fold domains"/>
    <property type="match status" value="1"/>
</dbReference>
<sequence length="291" mass="31540">MDYKIGIIGFGTVGSVLAAIFKRTGTPFAVYDTLLEAPASKAAILAKAQEHNAQMLALPDLIAQSTHLISAVTTQVAETVATACLPYLQENQFFIDCNSTSPGIKINIQNIIHTGKANFVEGVITNAVNPGDTSIQVLIGGDQGEEIAALLQQGGIKAKFYAKEVGKASMFKMLRSIFSKGVEVLLLEMLVAAQKAGIQSDLWQEITAFIDSKPFAEIGETWMKSHAVAYERRYYEMQQVIDTMQEIGASPILTTATLQYFKQSMALDLKSFFPQAPVNAEAVIAVLAKQQ</sequence>
<accession>A0A512B674</accession>
<keyword evidence="4" id="KW-1185">Reference proteome</keyword>
<dbReference type="InterPro" id="IPR008927">
    <property type="entry name" value="6-PGluconate_DH-like_C_sf"/>
</dbReference>
<name>A0A512B674_9BACT</name>
<dbReference type="InterPro" id="IPR006115">
    <property type="entry name" value="6PGDH_NADP-bd"/>
</dbReference>
<dbReference type="Gene3D" id="3.40.50.720">
    <property type="entry name" value="NAD(P)-binding Rossmann-like Domain"/>
    <property type="match status" value="1"/>
</dbReference>
<evidence type="ECO:0000313" key="3">
    <source>
        <dbReference type="EMBL" id="GEO07459.1"/>
    </source>
</evidence>
<dbReference type="Gene3D" id="1.10.1040.10">
    <property type="entry name" value="N-(1-d-carboxylethyl)-l-norvaline Dehydrogenase, domain 2"/>
    <property type="match status" value="1"/>
</dbReference>
<dbReference type="Pfam" id="PF09130">
    <property type="entry name" value="DUF1932"/>
    <property type="match status" value="1"/>
</dbReference>
<proteinExistence type="predicted"/>
<dbReference type="InterPro" id="IPR013328">
    <property type="entry name" value="6PGD_dom2"/>
</dbReference>
<feature type="domain" description="6-phosphogluconate dehydrogenase NADP-binding" evidence="1">
    <location>
        <begin position="4"/>
        <end position="143"/>
    </location>
</feature>
<comment type="caution">
    <text evidence="3">The sequence shown here is derived from an EMBL/GenBank/DDBJ whole genome shotgun (WGS) entry which is preliminary data.</text>
</comment>
<dbReference type="AlphaFoldDB" id="A0A512B674"/>
<organism evidence="3 4">
    <name type="scientific">Adhaeribacter aerolatus</name>
    <dbReference type="NCBI Taxonomy" id="670289"/>
    <lineage>
        <taxon>Bacteria</taxon>
        <taxon>Pseudomonadati</taxon>
        <taxon>Bacteroidota</taxon>
        <taxon>Cytophagia</taxon>
        <taxon>Cytophagales</taxon>
        <taxon>Hymenobacteraceae</taxon>
        <taxon>Adhaeribacter</taxon>
    </lineage>
</organism>
<dbReference type="RefSeq" id="WP_146905696.1">
    <property type="nucleotide sequence ID" value="NZ_BJYS01000065.1"/>
</dbReference>